<dbReference type="InterPro" id="IPR018193">
    <property type="entry name" value="Glyc_kinase_flavodox-like_fold"/>
</dbReference>
<dbReference type="EMBL" id="PVTO01000038">
    <property type="protein sequence ID" value="PRY74861.1"/>
    <property type="molecule type" value="Genomic_DNA"/>
</dbReference>
<sequence>MKIIAAIDSFKGSMTSEEANQAVIDALPQHEVYSFPIADGGEGTVEAFVSVEKGEIRSQTITGVNGEPYQGKWGWIEKDKTAIIEVAEGAGIIQANEETFHPENHTSFGVGEQIRQALDHGAETIILGLGGSATTDGGMGLLQALGAVFKGRKGNVLLILPVDLSAVSSIETTSLDSRLKEVNWQLASDVANPLLGESGAVYVFGEQKGLSKDELSSYDEAMTRFANLVSQTTQTDERETQGAGAAGGIGFAALSFFNCTFQSGLTLLAERGMFKDLLTDADLVITGEGKFDTQSLQGKVPIGISRLCKEAGIPVLLFAGKIEEGLTEVTEENIQAVIPIVDAPMPLKEAMMRGPELLGRAVTRAFRLIDLDRT</sequence>
<accession>A0A2T0VU98</accession>
<dbReference type="PIRSF" id="PIRSF006078">
    <property type="entry name" value="GlxK"/>
    <property type="match status" value="1"/>
</dbReference>
<dbReference type="PANTHER" id="PTHR21599">
    <property type="entry name" value="GLYCERATE KINASE"/>
    <property type="match status" value="1"/>
</dbReference>
<keyword evidence="2 4" id="KW-0808">Transferase</keyword>
<dbReference type="AlphaFoldDB" id="A0A2T0VU98"/>
<dbReference type="InterPro" id="IPR018197">
    <property type="entry name" value="Glycerate_kinase_RE-like"/>
</dbReference>
<proteinExistence type="inferred from homology"/>
<evidence type="ECO:0000256" key="4">
    <source>
        <dbReference type="PIRNR" id="PIRNR006078"/>
    </source>
</evidence>
<dbReference type="GO" id="GO:0008887">
    <property type="term" value="F:glycerate kinase activity"/>
    <property type="evidence" value="ECO:0007669"/>
    <property type="project" value="UniProtKB-UniRule"/>
</dbReference>
<dbReference type="Gene3D" id="3.40.50.10350">
    <property type="entry name" value="Glycerate kinase, domain 1"/>
    <property type="match status" value="1"/>
</dbReference>
<evidence type="ECO:0000313" key="6">
    <source>
        <dbReference type="Proteomes" id="UP000238205"/>
    </source>
</evidence>
<dbReference type="InterPro" id="IPR004381">
    <property type="entry name" value="Glycerate_kinase"/>
</dbReference>
<dbReference type="PANTHER" id="PTHR21599:SF0">
    <property type="entry name" value="GLYCERATE KINASE"/>
    <property type="match status" value="1"/>
</dbReference>
<evidence type="ECO:0000313" key="5">
    <source>
        <dbReference type="EMBL" id="PRY74861.1"/>
    </source>
</evidence>
<reference evidence="5 6" key="1">
    <citation type="submission" date="2018-03" db="EMBL/GenBank/DDBJ databases">
        <title>Genomic Encyclopedia of Archaeal and Bacterial Type Strains, Phase II (KMG-II): from individual species to whole genera.</title>
        <authorList>
            <person name="Goeker M."/>
        </authorList>
    </citation>
    <scope>NUCLEOTIDE SEQUENCE [LARGE SCALE GENOMIC DNA]</scope>
    <source>
        <strain evidence="5 6">DSM 13175</strain>
    </source>
</reference>
<evidence type="ECO:0000256" key="2">
    <source>
        <dbReference type="ARBA" id="ARBA00022679"/>
    </source>
</evidence>
<keyword evidence="3 4" id="KW-0418">Kinase</keyword>
<organism evidence="5 6">
    <name type="scientific">Alkalibacterium olivapovliticus</name>
    <dbReference type="NCBI Taxonomy" id="99907"/>
    <lineage>
        <taxon>Bacteria</taxon>
        <taxon>Bacillati</taxon>
        <taxon>Bacillota</taxon>
        <taxon>Bacilli</taxon>
        <taxon>Lactobacillales</taxon>
        <taxon>Carnobacteriaceae</taxon>
        <taxon>Alkalibacterium</taxon>
    </lineage>
</organism>
<keyword evidence="6" id="KW-1185">Reference proteome</keyword>
<dbReference type="Proteomes" id="UP000238205">
    <property type="component" value="Unassembled WGS sequence"/>
</dbReference>
<dbReference type="Pfam" id="PF02595">
    <property type="entry name" value="Gly_kinase"/>
    <property type="match status" value="1"/>
</dbReference>
<dbReference type="Gene3D" id="3.90.1510.10">
    <property type="entry name" value="Glycerate kinase, domain 2"/>
    <property type="match status" value="1"/>
</dbReference>
<name>A0A2T0VU98_9LACT</name>
<dbReference type="InterPro" id="IPR036129">
    <property type="entry name" value="Glycerate_kinase_sf"/>
</dbReference>
<evidence type="ECO:0000256" key="1">
    <source>
        <dbReference type="ARBA" id="ARBA00006284"/>
    </source>
</evidence>
<dbReference type="SUPFAM" id="SSF110738">
    <property type="entry name" value="Glycerate kinase I"/>
    <property type="match status" value="1"/>
</dbReference>
<dbReference type="GO" id="GO:0031388">
    <property type="term" value="P:organic acid phosphorylation"/>
    <property type="evidence" value="ECO:0007669"/>
    <property type="project" value="UniProtKB-UniRule"/>
</dbReference>
<comment type="similarity">
    <text evidence="1 4">Belongs to the glycerate kinase type-1 family.</text>
</comment>
<dbReference type="RefSeq" id="WP_170068908.1">
    <property type="nucleotide sequence ID" value="NZ_PVTO01000038.1"/>
</dbReference>
<comment type="caution">
    <text evidence="5">The sequence shown here is derived from an EMBL/GenBank/DDBJ whole genome shotgun (WGS) entry which is preliminary data.</text>
</comment>
<dbReference type="NCBIfam" id="TIGR00045">
    <property type="entry name" value="glycerate kinase"/>
    <property type="match status" value="1"/>
</dbReference>
<evidence type="ECO:0000256" key="3">
    <source>
        <dbReference type="ARBA" id="ARBA00022777"/>
    </source>
</evidence>
<protein>
    <submittedName>
        <fullName evidence="5">Glycerate kinase</fullName>
    </submittedName>
</protein>
<gene>
    <name evidence="5" type="ORF">CLV38_13819</name>
</gene>